<keyword evidence="2" id="KW-1185">Reference proteome</keyword>
<protein>
    <recommendedName>
        <fullName evidence="3">ATP-binding protein</fullName>
    </recommendedName>
</protein>
<evidence type="ECO:0008006" key="3">
    <source>
        <dbReference type="Google" id="ProtNLM"/>
    </source>
</evidence>
<dbReference type="EMBL" id="JAEMHK010000009">
    <property type="protein sequence ID" value="MBJ6801082.1"/>
    <property type="molecule type" value="Genomic_DNA"/>
</dbReference>
<dbReference type="Gene3D" id="3.30.565.10">
    <property type="entry name" value="Histidine kinase-like ATPase, C-terminal domain"/>
    <property type="match status" value="1"/>
</dbReference>
<comment type="caution">
    <text evidence="1">The sequence shown here is derived from an EMBL/GenBank/DDBJ whole genome shotgun (WGS) entry which is preliminary data.</text>
</comment>
<organism evidence="1 2">
    <name type="scientific">Geomonas propionica</name>
    <dbReference type="NCBI Taxonomy" id="2798582"/>
    <lineage>
        <taxon>Bacteria</taxon>
        <taxon>Pseudomonadati</taxon>
        <taxon>Thermodesulfobacteriota</taxon>
        <taxon>Desulfuromonadia</taxon>
        <taxon>Geobacterales</taxon>
        <taxon>Geobacteraceae</taxon>
        <taxon>Geomonas</taxon>
    </lineage>
</organism>
<dbReference type="RefSeq" id="WP_199395579.1">
    <property type="nucleotide sequence ID" value="NZ_JAEMHK010000009.1"/>
</dbReference>
<dbReference type="InterPro" id="IPR036890">
    <property type="entry name" value="HATPase_C_sf"/>
</dbReference>
<proteinExistence type="predicted"/>
<reference evidence="1 2" key="1">
    <citation type="submission" date="2020-12" db="EMBL/GenBank/DDBJ databases">
        <title>Geomonas sp. Red259, isolated from paddy soil.</title>
        <authorList>
            <person name="Xu Z."/>
            <person name="Zhang Z."/>
            <person name="Masuda Y."/>
            <person name="Itoh H."/>
            <person name="Senoo K."/>
        </authorList>
    </citation>
    <scope>NUCLEOTIDE SEQUENCE [LARGE SCALE GENOMIC DNA]</scope>
    <source>
        <strain evidence="1 2">Red259</strain>
    </source>
</reference>
<gene>
    <name evidence="1" type="ORF">JFN90_13190</name>
</gene>
<dbReference type="Proteomes" id="UP000641025">
    <property type="component" value="Unassembled WGS sequence"/>
</dbReference>
<name>A0ABS0YUF5_9BACT</name>
<accession>A0ABS0YUF5</accession>
<evidence type="ECO:0000313" key="1">
    <source>
        <dbReference type="EMBL" id="MBJ6801082.1"/>
    </source>
</evidence>
<evidence type="ECO:0000313" key="2">
    <source>
        <dbReference type="Proteomes" id="UP000641025"/>
    </source>
</evidence>
<sequence>MKKIAALFLDETDRADWEATMSEVAELVCLTVDGNLASTLDALLQSGTDSEPGVIVISAKLYPAVYPELVVRLRALCPGAEFLVISRDGCAPPLRPLLADRIRHLTISSTAEQPGDERLPEVLNRLARRRPWDTTSCLKAGTTVHSFELSCSDDKERVIAKLERVLEGQGEEMELLRQKASLLADELLENAMYGAPRADRGTPMFTKGAKREMLPQEIIVFSFGFDGEVLALDLTDNWGSLEPDQVLEYLALNADGFQNADECGGRGLFIIWRFLDQFHVSVQPGRRTAVGGRLHLASTLDPTAPRGFHIIKEEIAA</sequence>